<keyword evidence="2" id="KW-0479">Metal-binding</keyword>
<accession>A0A8S4BVR3</accession>
<dbReference type="PANTHER" id="PTHR43126">
    <property type="entry name" value="D-ALANYL-D-ALANINE DIPEPTIDASE"/>
    <property type="match status" value="1"/>
</dbReference>
<dbReference type="InterPro" id="IPR010627">
    <property type="entry name" value="Prepilin_pept_A24_N"/>
</dbReference>
<dbReference type="AlphaFoldDB" id="A0A8S4BVR3"/>
<keyword evidence="4" id="KW-0862">Zinc</keyword>
<feature type="transmembrane region" description="Helical" evidence="8">
    <location>
        <begin position="172"/>
        <end position="191"/>
    </location>
</feature>
<keyword evidence="3" id="KW-0378">Hydrolase</keyword>
<sequence>MCSNCGTSLKFYEYLPLLSWVSTLGTCNYCGKRIDSSYTFLEAATGFSSTLLYHFLGFTESYILLVCITSILILKLLLYRKCQRVWLALTITFAFLAVALRILNEGTLYNCLLNIFLGIIILTNILKIHKSDEVVFTIISAALLCNIYIFLVYVIFTFLYFIKFTQMRKKKYLYYGSVLALLVVIFFNYVMPKDFRIFSNNLPTGFVYLADIAPDIIQDVKYATKDNFIGNIVSGYEKATIILTKEAAEALLKVQTALKQHGFGLKVFDGYRPVTAVKSFKEWALSTDEDPEIKARFYPNINKNELLNGYISAKSTHSRGSTVDSTIIDLALGKELDMGTEFDFQDPKANTDFADLPEEVKKNRELLRIAMEAYGFEGYKWEWWHFKLADELFSRYPEDHFDFPVK</sequence>
<evidence type="ECO:0000256" key="7">
    <source>
        <dbReference type="ARBA" id="ARBA00023316"/>
    </source>
</evidence>
<organism evidence="10 11">
    <name type="scientific">Hyalomma marginatum</name>
    <dbReference type="NCBI Taxonomy" id="34627"/>
    <lineage>
        <taxon>Eukaryota</taxon>
        <taxon>Metazoa</taxon>
        <taxon>Ecdysozoa</taxon>
        <taxon>Arthropoda</taxon>
        <taxon>Chelicerata</taxon>
        <taxon>Arachnida</taxon>
        <taxon>Acari</taxon>
        <taxon>Parasitiformes</taxon>
        <taxon>Ixodida</taxon>
        <taxon>Ixodoidea</taxon>
        <taxon>Ixodidae</taxon>
        <taxon>Hyalomminae</taxon>
        <taxon>Hyalomma</taxon>
    </lineage>
</organism>
<dbReference type="InterPro" id="IPR000755">
    <property type="entry name" value="A_A_dipeptidase"/>
</dbReference>
<proteinExistence type="inferred from homology"/>
<dbReference type="GO" id="GO:0016805">
    <property type="term" value="F:dipeptidase activity"/>
    <property type="evidence" value="ECO:0007669"/>
    <property type="project" value="UniProtKB-KW"/>
</dbReference>
<dbReference type="InterPro" id="IPR009045">
    <property type="entry name" value="Zn_M74/Hedgehog-like"/>
</dbReference>
<keyword evidence="11" id="KW-1185">Reference proteome</keyword>
<dbReference type="GO" id="GO:0046872">
    <property type="term" value="F:metal ion binding"/>
    <property type="evidence" value="ECO:0007669"/>
    <property type="project" value="UniProtKB-KW"/>
</dbReference>
<feature type="transmembrane region" description="Helical" evidence="8">
    <location>
        <begin position="111"/>
        <end position="128"/>
    </location>
</feature>
<feature type="transmembrane region" description="Helical" evidence="8">
    <location>
        <begin position="85"/>
        <end position="104"/>
    </location>
</feature>
<feature type="transmembrane region" description="Helical" evidence="8">
    <location>
        <begin position="62"/>
        <end position="79"/>
    </location>
</feature>
<dbReference type="Pfam" id="PF01427">
    <property type="entry name" value="Peptidase_M15"/>
    <property type="match status" value="1"/>
</dbReference>
<dbReference type="Gene3D" id="3.30.1380.10">
    <property type="match status" value="1"/>
</dbReference>
<keyword evidence="8" id="KW-1133">Transmembrane helix</keyword>
<feature type="transmembrane region" description="Helical" evidence="8">
    <location>
        <begin position="134"/>
        <end position="160"/>
    </location>
</feature>
<evidence type="ECO:0000256" key="8">
    <source>
        <dbReference type="SAM" id="Phobius"/>
    </source>
</evidence>
<dbReference type="PANTHER" id="PTHR43126:SF1">
    <property type="entry name" value="D-ALANYL-D-ALANINE DIPEPTIDASE"/>
    <property type="match status" value="1"/>
</dbReference>
<evidence type="ECO:0000256" key="4">
    <source>
        <dbReference type="ARBA" id="ARBA00022833"/>
    </source>
</evidence>
<evidence type="ECO:0000313" key="10">
    <source>
        <dbReference type="EMBL" id="CAG7590946.1"/>
    </source>
</evidence>
<dbReference type="Proteomes" id="UP000837675">
    <property type="component" value="Unassembled WGS sequence"/>
</dbReference>
<evidence type="ECO:0000256" key="3">
    <source>
        <dbReference type="ARBA" id="ARBA00022801"/>
    </source>
</evidence>
<evidence type="ECO:0000256" key="2">
    <source>
        <dbReference type="ARBA" id="ARBA00022723"/>
    </source>
</evidence>
<dbReference type="EMBL" id="CAJVAF010000137">
    <property type="protein sequence ID" value="CAG7590946.1"/>
    <property type="molecule type" value="Genomic_DNA"/>
</dbReference>
<dbReference type="SUPFAM" id="SSF55166">
    <property type="entry name" value="Hedgehog/DD-peptidase"/>
    <property type="match status" value="1"/>
</dbReference>
<reference evidence="10" key="1">
    <citation type="submission" date="2021-06" db="EMBL/GenBank/DDBJ databases">
        <authorList>
            <person name="Nardi T."/>
            <person name="Nardi T."/>
        </authorList>
    </citation>
    <scope>NUCLEOTIDE SEQUENCE</scope>
</reference>
<dbReference type="CDD" id="cd14817">
    <property type="entry name" value="D-Ala-D-Ala_dipeptidase_VanX"/>
    <property type="match status" value="1"/>
</dbReference>
<dbReference type="GO" id="GO:0006508">
    <property type="term" value="P:proteolysis"/>
    <property type="evidence" value="ECO:0007669"/>
    <property type="project" value="UniProtKB-KW"/>
</dbReference>
<dbReference type="Pfam" id="PF06750">
    <property type="entry name" value="A24_N_bact"/>
    <property type="match status" value="1"/>
</dbReference>
<name>A0A8S4BVR3_9ACAR</name>
<keyword evidence="5" id="KW-0224">Dipeptidase</keyword>
<evidence type="ECO:0000259" key="9">
    <source>
        <dbReference type="Pfam" id="PF06750"/>
    </source>
</evidence>
<evidence type="ECO:0000256" key="1">
    <source>
        <dbReference type="ARBA" id="ARBA00022670"/>
    </source>
</evidence>
<keyword evidence="1" id="KW-0645">Protease</keyword>
<keyword evidence="8" id="KW-0472">Membrane</keyword>
<dbReference type="GO" id="GO:0071555">
    <property type="term" value="P:cell wall organization"/>
    <property type="evidence" value="ECO:0007669"/>
    <property type="project" value="UniProtKB-KW"/>
</dbReference>
<comment type="caution">
    <text evidence="10">The sequence shown here is derived from an EMBL/GenBank/DDBJ whole genome shotgun (WGS) entry which is preliminary data.</text>
</comment>
<evidence type="ECO:0000313" key="11">
    <source>
        <dbReference type="Proteomes" id="UP000837675"/>
    </source>
</evidence>
<keyword evidence="8" id="KW-0812">Transmembrane</keyword>
<keyword evidence="6" id="KW-0482">Metalloprotease</keyword>
<evidence type="ECO:0000256" key="5">
    <source>
        <dbReference type="ARBA" id="ARBA00022997"/>
    </source>
</evidence>
<protein>
    <submittedName>
        <fullName evidence="10">D-Ala-D-Ala dipeptidase</fullName>
    </submittedName>
</protein>
<feature type="domain" description="Prepilin peptidase A24 N-terminal" evidence="9">
    <location>
        <begin position="2"/>
        <end position="53"/>
    </location>
</feature>
<keyword evidence="7" id="KW-0961">Cell wall biogenesis/degradation</keyword>
<dbReference type="GO" id="GO:0008237">
    <property type="term" value="F:metallopeptidase activity"/>
    <property type="evidence" value="ECO:0007669"/>
    <property type="project" value="UniProtKB-KW"/>
</dbReference>
<evidence type="ECO:0000256" key="6">
    <source>
        <dbReference type="ARBA" id="ARBA00023049"/>
    </source>
</evidence>
<dbReference type="HAMAP" id="MF_01924">
    <property type="entry name" value="A_A_dipeptidase"/>
    <property type="match status" value="1"/>
</dbReference>
<gene>
    <name evidence="10" type="ORF">MHYMCMPASI_00375</name>
</gene>